<reference evidence="4" key="1">
    <citation type="journal article" date="2014" name="Science">
        <title>Structural and functional partitioning of bread wheat chromosome 3B.</title>
        <authorList>
            <person name="Choulet F."/>
            <person name="Alberti A."/>
            <person name="Theil S."/>
            <person name="Glover N."/>
            <person name="Barbe V."/>
            <person name="Daron J."/>
            <person name="Pingault L."/>
            <person name="Sourdille P."/>
            <person name="Couloux A."/>
            <person name="Paux E."/>
            <person name="Leroy P."/>
            <person name="Mangenot S."/>
            <person name="Guilhot N."/>
            <person name="Le Gouis J."/>
            <person name="Balfourier F."/>
            <person name="Alaux M."/>
            <person name="Jamilloux V."/>
            <person name="Poulain J."/>
            <person name="Durand C."/>
            <person name="Bellec A."/>
            <person name="Gaspin C."/>
            <person name="Safar J."/>
            <person name="Dolezel J."/>
            <person name="Rogers J."/>
            <person name="Vandepoele K."/>
            <person name="Aury J.M."/>
            <person name="Mayer K."/>
            <person name="Berges H."/>
            <person name="Quesneville H."/>
            <person name="Wincker P."/>
            <person name="Feuillet C."/>
        </authorList>
    </citation>
    <scope>NUCLEOTIDE SEQUENCE</scope>
</reference>
<keyword evidence="1" id="KW-0540">Nuclease</keyword>
<dbReference type="Gramene" id="TraesNOR3B03G01680400.1">
    <property type="protein sequence ID" value="TraesNOR3B03G01680400.1"/>
    <property type="gene ID" value="TraesNOR3B03G01680400"/>
</dbReference>
<sequence length="192" mass="21837">MRRGKERPYRCLRRYKLKIQDWVEEVYSTYAGCPNQILVGLDVEWRPSYSRVQNPAALLQLCIDQRCLIFQLLHADYIPDALSGFLMDNQFLFVGVGVAADANRLAQDYDLQVLNLEDLRGVAAEKMGIPELRQAGLKDLAREVLGVTIEKPRRITMGPWDACCLSDEQVHYACTDAYVSSQIGLELFTGNY</sequence>
<organism evidence="4">
    <name type="scientific">Triticum aestivum</name>
    <name type="common">Wheat</name>
    <dbReference type="NCBI Taxonomy" id="4565"/>
    <lineage>
        <taxon>Eukaryota</taxon>
        <taxon>Viridiplantae</taxon>
        <taxon>Streptophyta</taxon>
        <taxon>Embryophyta</taxon>
        <taxon>Tracheophyta</taxon>
        <taxon>Spermatophyta</taxon>
        <taxon>Magnoliopsida</taxon>
        <taxon>Liliopsida</taxon>
        <taxon>Poales</taxon>
        <taxon>Poaceae</taxon>
        <taxon>BOP clade</taxon>
        <taxon>Pooideae</taxon>
        <taxon>Triticodae</taxon>
        <taxon>Triticeae</taxon>
        <taxon>Triticinae</taxon>
        <taxon>Triticum</taxon>
    </lineage>
</organism>
<dbReference type="SUPFAM" id="SSF53098">
    <property type="entry name" value="Ribonuclease H-like"/>
    <property type="match status" value="1"/>
</dbReference>
<dbReference type="EMBL" id="HG670306">
    <property type="protein sequence ID" value="CDM83655.1"/>
    <property type="molecule type" value="Genomic_DNA"/>
</dbReference>
<gene>
    <name evidence="4" type="ORF">TRAES_3BF029400060CFD_c1</name>
</gene>
<dbReference type="PANTHER" id="PTHR13620">
    <property type="entry name" value="3-5 EXONUCLEASE"/>
    <property type="match status" value="1"/>
</dbReference>
<accession>A0A077S1L6</accession>
<dbReference type="GO" id="GO:0003676">
    <property type="term" value="F:nucleic acid binding"/>
    <property type="evidence" value="ECO:0007669"/>
    <property type="project" value="InterPro"/>
</dbReference>
<dbReference type="Pfam" id="PF01612">
    <property type="entry name" value="DNA_pol_A_exo1"/>
    <property type="match status" value="1"/>
</dbReference>
<evidence type="ECO:0000256" key="1">
    <source>
        <dbReference type="ARBA" id="ARBA00022722"/>
    </source>
</evidence>
<name>A0A077S1L6_WHEAT</name>
<dbReference type="Gene3D" id="3.30.420.10">
    <property type="entry name" value="Ribonuclease H-like superfamily/Ribonuclease H"/>
    <property type="match status" value="1"/>
</dbReference>
<dbReference type="Gramene" id="TraesSYM3B03G01680350.1">
    <property type="protein sequence ID" value="TraesSYM3B03G01680350.1"/>
    <property type="gene ID" value="TraesSYM3B03G01680350"/>
</dbReference>
<dbReference type="Gramene" id="TraesJAG3B03G01666860.1">
    <property type="protein sequence ID" value="TraesJAG3B03G01666860.1"/>
    <property type="gene ID" value="TraesJAG3B03G01666860"/>
</dbReference>
<dbReference type="PANTHER" id="PTHR13620:SF83">
    <property type="entry name" value="OS01G0660800 PROTEIN"/>
    <property type="match status" value="1"/>
</dbReference>
<dbReference type="AlphaFoldDB" id="A0A077S1L6"/>
<dbReference type="Gramene" id="TraesSTA3B03G01649390.1">
    <property type="protein sequence ID" value="TraesSTA3B03G01649390.1"/>
    <property type="gene ID" value="TraesSTA3B03G01649390"/>
</dbReference>
<dbReference type="GO" id="GO:0008408">
    <property type="term" value="F:3'-5' exonuclease activity"/>
    <property type="evidence" value="ECO:0007669"/>
    <property type="project" value="InterPro"/>
</dbReference>
<dbReference type="SMART" id="SM00474">
    <property type="entry name" value="35EXOc"/>
    <property type="match status" value="1"/>
</dbReference>
<evidence type="ECO:0000259" key="3">
    <source>
        <dbReference type="SMART" id="SM00474"/>
    </source>
</evidence>
<dbReference type="Gramene" id="TraesARI3B03G01684840.1">
    <property type="protein sequence ID" value="TraesARI3B03G01684840.1"/>
    <property type="gene ID" value="TraesARI3B03G01684840"/>
</dbReference>
<evidence type="ECO:0000313" key="4">
    <source>
        <dbReference type="EMBL" id="CDM83655.1"/>
    </source>
</evidence>
<dbReference type="FunFam" id="3.30.420.10:FF:000054">
    <property type="entry name" value="Werner Syndrome-like exonuclease"/>
    <property type="match status" value="1"/>
</dbReference>
<dbReference type="HOGENOM" id="CLU_049674_3_2_1"/>
<proteinExistence type="predicted"/>
<feature type="domain" description="3'-5' exonuclease" evidence="3">
    <location>
        <begin position="14"/>
        <end position="192"/>
    </location>
</feature>
<dbReference type="GO" id="GO:0006139">
    <property type="term" value="P:nucleobase-containing compound metabolic process"/>
    <property type="evidence" value="ECO:0007669"/>
    <property type="project" value="InterPro"/>
</dbReference>
<dbReference type="ExpressionAtlas" id="A0A077S1L6">
    <property type="expression patterns" value="baseline"/>
</dbReference>
<dbReference type="InterPro" id="IPR012337">
    <property type="entry name" value="RNaseH-like_sf"/>
</dbReference>
<dbReference type="Gramene" id="TraesLAC3B03G01600830.1">
    <property type="protein sequence ID" value="TraesLAC3B03G01600830.1"/>
    <property type="gene ID" value="TraesLAC3B03G01600830"/>
</dbReference>
<evidence type="ECO:0000256" key="2">
    <source>
        <dbReference type="ARBA" id="ARBA00022801"/>
    </source>
</evidence>
<dbReference type="InterPro" id="IPR051132">
    <property type="entry name" value="3-5_Exonuclease_domain"/>
</dbReference>
<keyword evidence="2" id="KW-0378">Hydrolase</keyword>
<protein>
    <recommendedName>
        <fullName evidence="3">3'-5' exonuclease domain-containing protein</fullName>
    </recommendedName>
</protein>
<dbReference type="InterPro" id="IPR002562">
    <property type="entry name" value="3'-5'_exonuclease_dom"/>
</dbReference>
<dbReference type="InterPro" id="IPR036397">
    <property type="entry name" value="RNaseH_sf"/>
</dbReference>
<dbReference type="CDD" id="cd06141">
    <property type="entry name" value="WRN_exo"/>
    <property type="match status" value="1"/>
</dbReference>